<evidence type="ECO:0000313" key="2">
    <source>
        <dbReference type="Proteomes" id="UP001602370"/>
    </source>
</evidence>
<name>A0ABW6XN65_9ACTN</name>
<reference evidence="1 2" key="1">
    <citation type="submission" date="2024-10" db="EMBL/GenBank/DDBJ databases">
        <title>The Natural Products Discovery Center: Release of the First 8490 Sequenced Strains for Exploring Actinobacteria Biosynthetic Diversity.</title>
        <authorList>
            <person name="Kalkreuter E."/>
            <person name="Kautsar S.A."/>
            <person name="Yang D."/>
            <person name="Bader C.D."/>
            <person name="Teijaro C.N."/>
            <person name="Fluegel L."/>
            <person name="Davis C.M."/>
            <person name="Simpson J.R."/>
            <person name="Lauterbach L."/>
            <person name="Steele A.D."/>
            <person name="Gui C."/>
            <person name="Meng S."/>
            <person name="Li G."/>
            <person name="Viehrig K."/>
            <person name="Ye F."/>
            <person name="Su P."/>
            <person name="Kiefer A.F."/>
            <person name="Nichols A."/>
            <person name="Cepeda A.J."/>
            <person name="Yan W."/>
            <person name="Fan B."/>
            <person name="Jiang Y."/>
            <person name="Adhikari A."/>
            <person name="Zheng C.-J."/>
            <person name="Schuster L."/>
            <person name="Cowan T.M."/>
            <person name="Smanski M.J."/>
            <person name="Chevrette M.G."/>
            <person name="De Carvalho L.P.S."/>
            <person name="Shen B."/>
        </authorList>
    </citation>
    <scope>NUCLEOTIDE SEQUENCE [LARGE SCALE GENOMIC DNA]</scope>
    <source>
        <strain evidence="1 2">NPDC012605</strain>
    </source>
</reference>
<accession>A0ABW6XN65</accession>
<dbReference type="Proteomes" id="UP001602370">
    <property type="component" value="Unassembled WGS sequence"/>
</dbReference>
<dbReference type="RefSeq" id="WP_388306480.1">
    <property type="nucleotide sequence ID" value="NZ_JBIBDZ010000002.1"/>
</dbReference>
<protein>
    <submittedName>
        <fullName evidence="1">DUF6257 family protein</fullName>
    </submittedName>
</protein>
<dbReference type="Pfam" id="PF19771">
    <property type="entry name" value="DUF6257"/>
    <property type="match status" value="1"/>
</dbReference>
<dbReference type="InterPro" id="IPR046224">
    <property type="entry name" value="DUF6257"/>
</dbReference>
<gene>
    <name evidence="1" type="ORF">ACFY8C_11335</name>
</gene>
<comment type="caution">
    <text evidence="1">The sequence shown here is derived from an EMBL/GenBank/DDBJ whole genome shotgun (WGS) entry which is preliminary data.</text>
</comment>
<dbReference type="EMBL" id="JBIBDZ010000002">
    <property type="protein sequence ID" value="MFF5918930.1"/>
    <property type="molecule type" value="Genomic_DNA"/>
</dbReference>
<evidence type="ECO:0000313" key="1">
    <source>
        <dbReference type="EMBL" id="MFF5918930.1"/>
    </source>
</evidence>
<keyword evidence="2" id="KW-1185">Reference proteome</keyword>
<proteinExistence type="predicted"/>
<sequence>MASKKDEYDPKHPPLTNGEKAKFAWYIGRMAKRGLAGETVYQGDLEKKVDRLLDGARARAEKNARQNGK</sequence>
<organism evidence="1 2">
    <name type="scientific">Streptomyces flavochromogenes</name>
    <dbReference type="NCBI Taxonomy" id="68199"/>
    <lineage>
        <taxon>Bacteria</taxon>
        <taxon>Bacillati</taxon>
        <taxon>Actinomycetota</taxon>
        <taxon>Actinomycetes</taxon>
        <taxon>Kitasatosporales</taxon>
        <taxon>Streptomycetaceae</taxon>
        <taxon>Streptomyces</taxon>
    </lineage>
</organism>